<feature type="domain" description="Phage tail tape measure protein" evidence="4">
    <location>
        <begin position="90"/>
        <end position="293"/>
    </location>
</feature>
<dbReference type="RefSeq" id="WP_169280284.1">
    <property type="nucleotide sequence ID" value="NZ_CP051680.1"/>
</dbReference>
<keyword evidence="1" id="KW-0175">Coiled coil</keyword>
<dbReference type="Proteomes" id="UP000502248">
    <property type="component" value="Chromosome"/>
</dbReference>
<evidence type="ECO:0000259" key="4">
    <source>
        <dbReference type="Pfam" id="PF10145"/>
    </source>
</evidence>
<dbReference type="Pfam" id="PF10145">
    <property type="entry name" value="PhageMin_Tail"/>
    <property type="match status" value="1"/>
</dbReference>
<evidence type="ECO:0000313" key="5">
    <source>
        <dbReference type="EMBL" id="QJD83998.1"/>
    </source>
</evidence>
<dbReference type="EMBL" id="CP051680">
    <property type="protein sequence ID" value="QJD83998.1"/>
    <property type="molecule type" value="Genomic_DNA"/>
</dbReference>
<keyword evidence="6" id="KW-1185">Reference proteome</keyword>
<protein>
    <submittedName>
        <fullName evidence="5">Phage tail tape measure protein</fullName>
    </submittedName>
</protein>
<accession>A0A7Z2VIT8</accession>
<evidence type="ECO:0000256" key="3">
    <source>
        <dbReference type="SAM" id="Phobius"/>
    </source>
</evidence>
<evidence type="ECO:0000313" key="6">
    <source>
        <dbReference type="Proteomes" id="UP000502248"/>
    </source>
</evidence>
<feature type="coiled-coil region" evidence="1">
    <location>
        <begin position="1416"/>
        <end position="1463"/>
    </location>
</feature>
<dbReference type="KEGG" id="cheb:HH215_12935"/>
<dbReference type="NCBIfam" id="TIGR01760">
    <property type="entry name" value="tape_meas_TP901"/>
    <property type="match status" value="1"/>
</dbReference>
<feature type="transmembrane region" description="Helical" evidence="3">
    <location>
        <begin position="380"/>
        <end position="402"/>
    </location>
</feature>
<reference evidence="5 6" key="1">
    <citation type="submission" date="2020-04" db="EMBL/GenBank/DDBJ databases">
        <title>Genome sequencing of novel species.</title>
        <authorList>
            <person name="Heo J."/>
            <person name="Kim S.-J."/>
            <person name="Kim J.-S."/>
            <person name="Hong S.-B."/>
            <person name="Kwon S.-W."/>
        </authorList>
    </citation>
    <scope>NUCLEOTIDE SEQUENCE [LARGE SCALE GENOMIC DNA]</scope>
    <source>
        <strain evidence="5 6">MFER-1</strain>
    </source>
</reference>
<name>A0A7Z2VIT8_9BACL</name>
<dbReference type="InterPro" id="IPR010090">
    <property type="entry name" value="Phage_tape_meas"/>
</dbReference>
<keyword evidence="3" id="KW-1133">Transmembrane helix</keyword>
<organism evidence="5 6">
    <name type="scientific">Cohnella herbarum</name>
    <dbReference type="NCBI Taxonomy" id="2728023"/>
    <lineage>
        <taxon>Bacteria</taxon>
        <taxon>Bacillati</taxon>
        <taxon>Bacillota</taxon>
        <taxon>Bacilli</taxon>
        <taxon>Bacillales</taxon>
        <taxon>Paenibacillaceae</taxon>
        <taxon>Cohnella</taxon>
    </lineage>
</organism>
<evidence type="ECO:0000256" key="1">
    <source>
        <dbReference type="SAM" id="Coils"/>
    </source>
</evidence>
<evidence type="ECO:0000256" key="2">
    <source>
        <dbReference type="SAM" id="MobiDB-lite"/>
    </source>
</evidence>
<keyword evidence="3" id="KW-0472">Membrane</keyword>
<feature type="coiled-coil region" evidence="1">
    <location>
        <begin position="989"/>
        <end position="1016"/>
    </location>
</feature>
<proteinExistence type="predicted"/>
<keyword evidence="3" id="KW-0812">Transmembrane</keyword>
<sequence length="1743" mass="192234">MANGNLGIDVGGSAAQAGEAAAANSGRLRSALTEIMDNASFISNVGSLFVPIIGLFATGVHHANQLNKELTRLSMIYNKSHQEMAKYGEEFRDLSMELGIATDIIAQNAIQLAELGLSESEMMMKLSTATQFAKVANLDFASSANILISTVQSLGVSSEQASDVFTYLGDATAISAADIGQSMQLVTGATNEAGLQFEKVASWITTISSSTKGSSAEVGDSVNSMIERFQSLTETGFDENQSTNLVQVTDALNRANIDLVDTEGNFKNFGSVMDELGSKWGDLSNSTQQYISKLLAGESQSGSFLSLMQGYGQSVNLYQGSLNAAGVSQEKFNIYMESTEAKLSQLGTAWSGMWQSTLDSATINGVIDAFTMLINVLGKVVETVGVLPVVLGAVGFAGAALSKGFRTLALSVLSLGTGFSTLGISATAAKVALRGLAAASVVGLVFVAIGFALEKLIGLFFKAKDSQSEYVANLKETISTSQDNIAKITELNEQLKAQVGTQEELNGLRSEMAGLMPQIIDHYDAEGKAVYKTAQEIDALIEKEKELNLYRRRTVYEENSKKLVDSAKVIVSNRDKIGAKNEDFEVASVKYEALAFAEGELSKSGFKKNSKEYLELLDDLRIKVKKKFDDKELFAFDDILDFEMLNHGGITGATANAKNELDAIGNDIFKTNSSVEAGMKDFITLFQDYNGILVEETNQSDQNVKSFLDNLASSFIESAEISGKNVDEIQYQYEQMAGKFNSHIQANDIDLTKMINGGDKNGIIKIFKDIGEDSKVAEGAINRFSNSLSNIPNSPASASFTTYRAELSEFDKGTNKSLSSFNKLSSAYQTLQSGESLSLDTTLALIDEYPQFAKQLSDSNGLLEGKGTLLEKIANFERKERLNETERLLKSNKDLFDSLEGKRSMYEQFYTVMSGRLPPEIMKEIASKIYPDEEKEQLESLELERLRLEAQRDAYSKPIKFVGLQSNSPPPSSSVYEPKLNISKSQLEIDKYNRGLEENNKAIEEAKAKAEGYESLLKERLKLYSKLIAATGELNKEQQKEHSDLQSKLTKSGLVDNRGEVVEDVNKRLVAISKSNKSKFGYTAEQLEGFVQRYLELTNEIDAVNSQLKQVTMDIAATLQYALDQINGIADRNKTHYNNAISLLGEINTEDEKKLLAGYSEGIVQTLVKQRQDILKEIAVTRNKIRNSKSEQEKDASNIYLNNLLTGLSATNVEIVQSSEAEGKARAEAFIAGFDKSLEELKYSKSVLGDIDTEEEKRKAAEIDREINNTLIGGVEALNKEIFGLEQELTKKLTNEEKIKAQTRLEILQTYAKQYNIEQIEATDKWASSVKDTTKDAMSAIEEFYEKQGKAAQDALDKDLDDYRDYIDDRRKLFSRGNETEDFNSEKDKLVREQLDIQGKIAEISLDSSIEGQYKREQLEKELADKVEEIQKHELDRSRDIREQNFDDLLKNKEDEIKAAKEAADRKWQDDLAADQQYSALKQALLENNAVKMQEALQLFASNVQSYMDSIGSSIDRNLIEKLQDAQRFKNIANEIGGIYTPTPPGPSGSSANNGNSGNGSNDPSGNPTKSYYVPVNQKEINAITNMKRRSQEWKNAVDAATKATLEEQNAESGKSIGATLNRYTGQWMKNGMPLYHDGGEAGVSGTSSEKWWQKLLSSNEVPAILKKGEVVLDRPFNFINGLTNRMFGGISSVLPKIGSSQATSSSLHFEKMIHIDKVENKSDVDYLMTQLDQKFKRYGFSL</sequence>
<gene>
    <name evidence="5" type="ORF">HH215_12935</name>
</gene>
<feature type="compositionally biased region" description="Low complexity" evidence="2">
    <location>
        <begin position="1548"/>
        <end position="1568"/>
    </location>
</feature>
<feature type="transmembrane region" description="Helical" evidence="3">
    <location>
        <begin position="436"/>
        <end position="461"/>
    </location>
</feature>
<feature type="region of interest" description="Disordered" evidence="2">
    <location>
        <begin position="1537"/>
        <end position="1573"/>
    </location>
</feature>